<dbReference type="EMBL" id="ML977170">
    <property type="protein sequence ID" value="KAF1984134.1"/>
    <property type="molecule type" value="Genomic_DNA"/>
</dbReference>
<keyword evidence="2 4" id="KW-0863">Zinc-finger</keyword>
<evidence type="ECO:0000256" key="2">
    <source>
        <dbReference type="ARBA" id="ARBA00022771"/>
    </source>
</evidence>
<sequence>MANQSTALFQPRCASCHKSADFGDLLRCSRCKIVQYCSQEHQKAHWTDHKDACNLVKKARARVDREETKLRTDPGMWTPNPFENSIGHFWGILETRPYMRARYGLVEAMLEIKTFEAAETAYDDMRDMLRLCRSDNMGIRDLMPTTLLRLGRDQDCYDFIKWYATTGNEGDYDWGNMSLGFLDVKDADAFEEPGFLCESFMCSLAHISAVLLLKMKLLLDVTDLQNSSLLVGAKMPQELVDNTQHFLQRTNIIRGNQTIIGSKDHTGLISKLEAQVHTVMKGVERQNKFYLPALLAAELHLGQKPEYFSRGNVEEMQISLNYTYDAWKETPGALEMLKTWQAKG</sequence>
<dbReference type="Pfam" id="PF01753">
    <property type="entry name" value="zf-MYND"/>
    <property type="match status" value="1"/>
</dbReference>
<evidence type="ECO:0000256" key="1">
    <source>
        <dbReference type="ARBA" id="ARBA00022723"/>
    </source>
</evidence>
<dbReference type="PROSITE" id="PS50865">
    <property type="entry name" value="ZF_MYND_2"/>
    <property type="match status" value="1"/>
</dbReference>
<evidence type="ECO:0000256" key="4">
    <source>
        <dbReference type="PROSITE-ProRule" id="PRU00134"/>
    </source>
</evidence>
<keyword evidence="3" id="KW-0862">Zinc</keyword>
<feature type="domain" description="MYND-type" evidence="5">
    <location>
        <begin position="13"/>
        <end position="53"/>
    </location>
</feature>
<dbReference type="InterPro" id="IPR002893">
    <property type="entry name" value="Znf_MYND"/>
</dbReference>
<dbReference type="AlphaFoldDB" id="A0A6G1GTK1"/>
<name>A0A6G1GTK1_9PEZI</name>
<dbReference type="GO" id="GO:0008270">
    <property type="term" value="F:zinc ion binding"/>
    <property type="evidence" value="ECO:0007669"/>
    <property type="project" value="UniProtKB-KW"/>
</dbReference>
<dbReference type="Proteomes" id="UP000800041">
    <property type="component" value="Unassembled WGS sequence"/>
</dbReference>
<evidence type="ECO:0000259" key="5">
    <source>
        <dbReference type="PROSITE" id="PS50865"/>
    </source>
</evidence>
<dbReference type="Gene3D" id="6.10.140.2220">
    <property type="match status" value="1"/>
</dbReference>
<dbReference type="OrthoDB" id="5952526at2759"/>
<dbReference type="SUPFAM" id="SSF144232">
    <property type="entry name" value="HIT/MYND zinc finger-like"/>
    <property type="match status" value="1"/>
</dbReference>
<evidence type="ECO:0000313" key="7">
    <source>
        <dbReference type="Proteomes" id="UP000800041"/>
    </source>
</evidence>
<protein>
    <recommendedName>
        <fullName evidence="5">MYND-type domain-containing protein</fullName>
    </recommendedName>
</protein>
<gene>
    <name evidence="6" type="ORF">K402DRAFT_150694</name>
</gene>
<dbReference type="PROSITE" id="PS01360">
    <property type="entry name" value="ZF_MYND_1"/>
    <property type="match status" value="1"/>
</dbReference>
<reference evidence="6" key="1">
    <citation type="journal article" date="2020" name="Stud. Mycol.">
        <title>101 Dothideomycetes genomes: a test case for predicting lifestyles and emergence of pathogens.</title>
        <authorList>
            <person name="Haridas S."/>
            <person name="Albert R."/>
            <person name="Binder M."/>
            <person name="Bloem J."/>
            <person name="Labutti K."/>
            <person name="Salamov A."/>
            <person name="Andreopoulos B."/>
            <person name="Baker S."/>
            <person name="Barry K."/>
            <person name="Bills G."/>
            <person name="Bluhm B."/>
            <person name="Cannon C."/>
            <person name="Castanera R."/>
            <person name="Culley D."/>
            <person name="Daum C."/>
            <person name="Ezra D."/>
            <person name="Gonzalez J."/>
            <person name="Henrissat B."/>
            <person name="Kuo A."/>
            <person name="Liang C."/>
            <person name="Lipzen A."/>
            <person name="Lutzoni F."/>
            <person name="Magnuson J."/>
            <person name="Mondo S."/>
            <person name="Nolan M."/>
            <person name="Ohm R."/>
            <person name="Pangilinan J."/>
            <person name="Park H.-J."/>
            <person name="Ramirez L."/>
            <person name="Alfaro M."/>
            <person name="Sun H."/>
            <person name="Tritt A."/>
            <person name="Yoshinaga Y."/>
            <person name="Zwiers L.-H."/>
            <person name="Turgeon B."/>
            <person name="Goodwin S."/>
            <person name="Spatafora J."/>
            <person name="Crous P."/>
            <person name="Grigoriev I."/>
        </authorList>
    </citation>
    <scope>NUCLEOTIDE SEQUENCE</scope>
    <source>
        <strain evidence="6">CBS 113979</strain>
    </source>
</reference>
<evidence type="ECO:0000313" key="6">
    <source>
        <dbReference type="EMBL" id="KAF1984134.1"/>
    </source>
</evidence>
<keyword evidence="1" id="KW-0479">Metal-binding</keyword>
<accession>A0A6G1GTK1</accession>
<proteinExistence type="predicted"/>
<evidence type="ECO:0000256" key="3">
    <source>
        <dbReference type="ARBA" id="ARBA00022833"/>
    </source>
</evidence>
<organism evidence="6 7">
    <name type="scientific">Aulographum hederae CBS 113979</name>
    <dbReference type="NCBI Taxonomy" id="1176131"/>
    <lineage>
        <taxon>Eukaryota</taxon>
        <taxon>Fungi</taxon>
        <taxon>Dikarya</taxon>
        <taxon>Ascomycota</taxon>
        <taxon>Pezizomycotina</taxon>
        <taxon>Dothideomycetes</taxon>
        <taxon>Pleosporomycetidae</taxon>
        <taxon>Aulographales</taxon>
        <taxon>Aulographaceae</taxon>
    </lineage>
</organism>
<keyword evidence="7" id="KW-1185">Reference proteome</keyword>